<accession>A0A6G5QKQ7</accession>
<name>A0A6G5QKQ7_CAMRE</name>
<feature type="region of interest" description="Disordered" evidence="1">
    <location>
        <begin position="260"/>
        <end position="314"/>
    </location>
</feature>
<gene>
    <name evidence="2" type="ORF">CRECT_0502</name>
</gene>
<dbReference type="Proteomes" id="UP000502377">
    <property type="component" value="Chromosome"/>
</dbReference>
<organism evidence="2 3">
    <name type="scientific">Campylobacter rectus</name>
    <name type="common">Wolinella recta</name>
    <dbReference type="NCBI Taxonomy" id="203"/>
    <lineage>
        <taxon>Bacteria</taxon>
        <taxon>Pseudomonadati</taxon>
        <taxon>Campylobacterota</taxon>
        <taxon>Epsilonproteobacteria</taxon>
        <taxon>Campylobacterales</taxon>
        <taxon>Campylobacteraceae</taxon>
        <taxon>Campylobacter</taxon>
    </lineage>
</organism>
<proteinExistence type="predicted"/>
<dbReference type="EMBL" id="CP012543">
    <property type="protein sequence ID" value="QCD46192.1"/>
    <property type="molecule type" value="Genomic_DNA"/>
</dbReference>
<evidence type="ECO:0000313" key="3">
    <source>
        <dbReference type="Proteomes" id="UP000502377"/>
    </source>
</evidence>
<sequence>MNFSIFYISLFKSFLNLTNDRLLKNNLSKGFKVAEELTQEQMAEWAYLSENEQTLMASNIRKGEENEPQTQNKDMYDTRNKILDCQQAIANTGLFKSNETSAVACVREFYTAYGTDDDSKVQEAINDIYKTNMSLRDVTEIKELTLREMNMDLKEDFDNGKEYTIRDINKKFTYEVTGAANLSKDAQQAVEILGEKELVDAKVEEKQQELDEFKSPKAKREFVKDRLDGVEKNESLKESLQILKEKEKIEEQIKAKEEQIAKKEKGEEKEPSPKQNEPQPSKESGAEQEDWNKRADELEMQHEKELEDLKDQQSKLEANFQKSIDNLMNSDGINNIITALQEMDRSLEMMLKQGKEESIAKDRQRQEKLDLAFDSPKFKEAVGDLVKDVYAQRKKVKGGFKEMENERANYAKLQTTYEKEAKKGLDVKGYEKLKKMMGDIEKETPNFKDSYPKFYQKVNDTLAQTKDKILNKAKGQENENDRGRSL</sequence>
<reference evidence="2 3" key="1">
    <citation type="submission" date="2016-07" db="EMBL/GenBank/DDBJ databases">
        <title>Comparative genomics of the Campylobacter concisus group.</title>
        <authorList>
            <person name="Miller W.G."/>
            <person name="Yee E."/>
            <person name="Chapman M.H."/>
            <person name="Huynh S."/>
            <person name="Bono J.L."/>
            <person name="On S.L.W."/>
            <person name="StLeger J."/>
            <person name="Foster G."/>
            <person name="Parker C.T."/>
        </authorList>
    </citation>
    <scope>NUCLEOTIDE SEQUENCE [LARGE SCALE GENOMIC DNA]</scope>
    <source>
        <strain evidence="2 3">ATCC 33238</strain>
    </source>
</reference>
<feature type="region of interest" description="Disordered" evidence="1">
    <location>
        <begin position="466"/>
        <end position="486"/>
    </location>
</feature>
<feature type="compositionally biased region" description="Basic and acidic residues" evidence="1">
    <location>
        <begin position="290"/>
        <end position="314"/>
    </location>
</feature>
<dbReference type="AlphaFoldDB" id="A0A6G5QKQ7"/>
<evidence type="ECO:0000313" key="2">
    <source>
        <dbReference type="EMBL" id="QCD46192.1"/>
    </source>
</evidence>
<dbReference type="KEGG" id="crx:CRECT_0502"/>
<feature type="compositionally biased region" description="Basic and acidic residues" evidence="1">
    <location>
        <begin position="260"/>
        <end position="272"/>
    </location>
</feature>
<evidence type="ECO:0000256" key="1">
    <source>
        <dbReference type="SAM" id="MobiDB-lite"/>
    </source>
</evidence>
<protein>
    <submittedName>
        <fullName evidence="2">Uncharacterized protein</fullName>
    </submittedName>
</protein>